<evidence type="ECO:0000256" key="4">
    <source>
        <dbReference type="ARBA" id="ARBA00022692"/>
    </source>
</evidence>
<dbReference type="PROSITE" id="PS00211">
    <property type="entry name" value="ABC_TRANSPORTER_1"/>
    <property type="match status" value="1"/>
</dbReference>
<keyword evidence="3" id="KW-1003">Cell membrane</keyword>
<dbReference type="STRING" id="1122252.SAMN05660443_1070"/>
<evidence type="ECO:0000256" key="9">
    <source>
        <dbReference type="SAM" id="Phobius"/>
    </source>
</evidence>
<dbReference type="Gene3D" id="1.20.1560.10">
    <property type="entry name" value="ABC transporter type 1, transmembrane domain"/>
    <property type="match status" value="1"/>
</dbReference>
<proteinExistence type="predicted"/>
<feature type="transmembrane region" description="Helical" evidence="9">
    <location>
        <begin position="161"/>
        <end position="182"/>
    </location>
</feature>
<reference evidence="12 13" key="1">
    <citation type="submission" date="2016-10" db="EMBL/GenBank/DDBJ databases">
        <authorList>
            <person name="de Groot N.N."/>
        </authorList>
    </citation>
    <scope>NUCLEOTIDE SEQUENCE [LARGE SCALE GENOMIC DNA]</scope>
    <source>
        <strain evidence="12 13">DSM 18438</strain>
    </source>
</reference>
<dbReference type="PROSITE" id="PS50929">
    <property type="entry name" value="ABC_TM1F"/>
    <property type="match status" value="1"/>
</dbReference>
<evidence type="ECO:0000256" key="6">
    <source>
        <dbReference type="ARBA" id="ARBA00022840"/>
    </source>
</evidence>
<feature type="transmembrane region" description="Helical" evidence="9">
    <location>
        <begin position="85"/>
        <end position="103"/>
    </location>
</feature>
<evidence type="ECO:0000313" key="12">
    <source>
        <dbReference type="EMBL" id="SFB99830.1"/>
    </source>
</evidence>
<feature type="transmembrane region" description="Helical" evidence="9">
    <location>
        <begin position="43"/>
        <end position="65"/>
    </location>
</feature>
<keyword evidence="5" id="KW-0547">Nucleotide-binding</keyword>
<dbReference type="InterPro" id="IPR011527">
    <property type="entry name" value="ABC1_TM_dom"/>
</dbReference>
<dbReference type="FunFam" id="3.40.50.300:FF:000221">
    <property type="entry name" value="Multidrug ABC transporter ATP-binding protein"/>
    <property type="match status" value="1"/>
</dbReference>
<evidence type="ECO:0000256" key="7">
    <source>
        <dbReference type="ARBA" id="ARBA00022989"/>
    </source>
</evidence>
<evidence type="ECO:0000256" key="8">
    <source>
        <dbReference type="ARBA" id="ARBA00023136"/>
    </source>
</evidence>
<dbReference type="GO" id="GO:0016887">
    <property type="term" value="F:ATP hydrolysis activity"/>
    <property type="evidence" value="ECO:0007669"/>
    <property type="project" value="InterPro"/>
</dbReference>
<dbReference type="EMBL" id="FOLH01000002">
    <property type="protein sequence ID" value="SFB99830.1"/>
    <property type="molecule type" value="Genomic_DNA"/>
</dbReference>
<keyword evidence="2" id="KW-0813">Transport</keyword>
<keyword evidence="7 9" id="KW-1133">Transmembrane helix</keyword>
<dbReference type="InterPro" id="IPR039421">
    <property type="entry name" value="Type_1_exporter"/>
</dbReference>
<dbReference type="InterPro" id="IPR036640">
    <property type="entry name" value="ABC1_TM_sf"/>
</dbReference>
<dbReference type="RefSeq" id="WP_281247328.1">
    <property type="nucleotide sequence ID" value="NZ_FOLH01000002.1"/>
</dbReference>
<dbReference type="Pfam" id="PF00005">
    <property type="entry name" value="ABC_tran"/>
    <property type="match status" value="1"/>
</dbReference>
<feature type="domain" description="ABC transporter" evidence="10">
    <location>
        <begin position="367"/>
        <end position="608"/>
    </location>
</feature>
<feature type="transmembrane region" description="Helical" evidence="9">
    <location>
        <begin position="275"/>
        <end position="296"/>
    </location>
</feature>
<evidence type="ECO:0000256" key="1">
    <source>
        <dbReference type="ARBA" id="ARBA00004651"/>
    </source>
</evidence>
<evidence type="ECO:0000259" key="11">
    <source>
        <dbReference type="PROSITE" id="PS50929"/>
    </source>
</evidence>
<dbReference type="Proteomes" id="UP000199058">
    <property type="component" value="Unassembled WGS sequence"/>
</dbReference>
<evidence type="ECO:0000313" key="13">
    <source>
        <dbReference type="Proteomes" id="UP000199058"/>
    </source>
</evidence>
<comment type="subcellular location">
    <subcellularLocation>
        <location evidence="1">Cell membrane</location>
        <topology evidence="1">Multi-pass membrane protein</topology>
    </subcellularLocation>
</comment>
<evidence type="ECO:0000256" key="3">
    <source>
        <dbReference type="ARBA" id="ARBA00022475"/>
    </source>
</evidence>
<name>A0A1I1FS56_9GAMM</name>
<dbReference type="SMART" id="SM00382">
    <property type="entry name" value="AAA"/>
    <property type="match status" value="1"/>
</dbReference>
<sequence>MSPPSNNNPAPARELHRFLGIFRYTRRALELVWQTSRRLTFGLMLLTVVAGVLPAVATWLGKLIVDAVVAAMEVYQASGEIDYQPLLTYVLLEALVLIGISAAQRATAAHQALLRALLGQKVNVMILEKAQTLSLAQFEDSEFYDKLTRARREASIRPLALVNKTFSLLQNTISLASFAFLLIQFSPWALLLLFIGALPVFIAEAKFSGDAFQIFRRRSPETRAQMYLETVLAREDSIKEVKLFQLGPLLLGRYKGIFDTLFKEDRRLILRRETWGFLLGLLGTLTFYAAYAWVVLETVLGKITLGDMTMYLLVFKQGQTAISTCLTSISGMYEDNLYLSNLYEYLEQPVPGETGRITAGEKPGDGLRFEGVHFTYPGSTRPAVQDFNLHLKPGESLALVGENGSGKTTLIKLLTRLYDPDQGRILLDGTDLRDWNPLTLRQRIGVIFQDFVRYQFLVGENIGMGDVEAFSDQERWQAAAESGMANTFIDKLSDGYQTQLGRWFKGGQELSGGQWQKIALSRAFMREKADILVLDEPTAAMDAEAEAQIFEYFRQHTLNKMAILISHRFSTVRMADKILFIQGGQVIEQGNHQELMAADGRYAELFNLQASGYR</sequence>
<dbReference type="InterPro" id="IPR003593">
    <property type="entry name" value="AAA+_ATPase"/>
</dbReference>
<keyword evidence="8 9" id="KW-0472">Membrane</keyword>
<dbReference type="SUPFAM" id="SSF90123">
    <property type="entry name" value="ABC transporter transmembrane region"/>
    <property type="match status" value="1"/>
</dbReference>
<keyword evidence="6 12" id="KW-0067">ATP-binding</keyword>
<dbReference type="InterPro" id="IPR027417">
    <property type="entry name" value="P-loop_NTPase"/>
</dbReference>
<feature type="domain" description="ABC transmembrane type-1" evidence="11">
    <location>
        <begin position="41"/>
        <end position="334"/>
    </location>
</feature>
<evidence type="ECO:0000256" key="2">
    <source>
        <dbReference type="ARBA" id="ARBA00022448"/>
    </source>
</evidence>
<evidence type="ECO:0000256" key="5">
    <source>
        <dbReference type="ARBA" id="ARBA00022741"/>
    </source>
</evidence>
<dbReference type="GO" id="GO:0015421">
    <property type="term" value="F:ABC-type oligopeptide transporter activity"/>
    <property type="evidence" value="ECO:0007669"/>
    <property type="project" value="TreeGrafter"/>
</dbReference>
<dbReference type="Gene3D" id="3.40.50.300">
    <property type="entry name" value="P-loop containing nucleotide triphosphate hydrolases"/>
    <property type="match status" value="1"/>
</dbReference>
<dbReference type="PROSITE" id="PS50893">
    <property type="entry name" value="ABC_TRANSPORTER_2"/>
    <property type="match status" value="1"/>
</dbReference>
<dbReference type="InterPro" id="IPR017871">
    <property type="entry name" value="ABC_transporter-like_CS"/>
</dbReference>
<dbReference type="SUPFAM" id="SSF52540">
    <property type="entry name" value="P-loop containing nucleoside triphosphate hydrolases"/>
    <property type="match status" value="1"/>
</dbReference>
<gene>
    <name evidence="12" type="ORF">SAMN05660443_1070</name>
</gene>
<keyword evidence="13" id="KW-1185">Reference proteome</keyword>
<dbReference type="PANTHER" id="PTHR43394">
    <property type="entry name" value="ATP-DEPENDENT PERMEASE MDL1, MITOCHONDRIAL"/>
    <property type="match status" value="1"/>
</dbReference>
<dbReference type="AlphaFoldDB" id="A0A1I1FS56"/>
<organism evidence="12 13">
    <name type="scientific">Marinospirillum celere</name>
    <dbReference type="NCBI Taxonomy" id="1122252"/>
    <lineage>
        <taxon>Bacteria</taxon>
        <taxon>Pseudomonadati</taxon>
        <taxon>Pseudomonadota</taxon>
        <taxon>Gammaproteobacteria</taxon>
        <taxon>Oceanospirillales</taxon>
        <taxon>Oceanospirillaceae</taxon>
        <taxon>Marinospirillum</taxon>
    </lineage>
</organism>
<feature type="transmembrane region" description="Helical" evidence="9">
    <location>
        <begin position="188"/>
        <end position="207"/>
    </location>
</feature>
<dbReference type="GO" id="GO:0005886">
    <property type="term" value="C:plasma membrane"/>
    <property type="evidence" value="ECO:0007669"/>
    <property type="project" value="UniProtKB-SubCell"/>
</dbReference>
<dbReference type="PANTHER" id="PTHR43394:SF1">
    <property type="entry name" value="ATP-BINDING CASSETTE SUB-FAMILY B MEMBER 10, MITOCHONDRIAL"/>
    <property type="match status" value="1"/>
</dbReference>
<dbReference type="GO" id="GO:0005524">
    <property type="term" value="F:ATP binding"/>
    <property type="evidence" value="ECO:0007669"/>
    <property type="project" value="UniProtKB-KW"/>
</dbReference>
<protein>
    <submittedName>
        <fullName evidence="12">ATP-binding cassette, subfamily B</fullName>
    </submittedName>
</protein>
<evidence type="ECO:0000259" key="10">
    <source>
        <dbReference type="PROSITE" id="PS50893"/>
    </source>
</evidence>
<keyword evidence="4 9" id="KW-0812">Transmembrane</keyword>
<dbReference type="InterPro" id="IPR003439">
    <property type="entry name" value="ABC_transporter-like_ATP-bd"/>
</dbReference>
<accession>A0A1I1FS56</accession>